<protein>
    <submittedName>
        <fullName evidence="1">Uncharacterized protein</fullName>
    </submittedName>
</protein>
<keyword evidence="2" id="KW-1185">Reference proteome</keyword>
<dbReference type="EMBL" id="JASCZI010121237">
    <property type="protein sequence ID" value="MED6160720.1"/>
    <property type="molecule type" value="Genomic_DNA"/>
</dbReference>
<organism evidence="1 2">
    <name type="scientific">Stylosanthes scabra</name>
    <dbReference type="NCBI Taxonomy" id="79078"/>
    <lineage>
        <taxon>Eukaryota</taxon>
        <taxon>Viridiplantae</taxon>
        <taxon>Streptophyta</taxon>
        <taxon>Embryophyta</taxon>
        <taxon>Tracheophyta</taxon>
        <taxon>Spermatophyta</taxon>
        <taxon>Magnoliopsida</taxon>
        <taxon>eudicotyledons</taxon>
        <taxon>Gunneridae</taxon>
        <taxon>Pentapetalae</taxon>
        <taxon>rosids</taxon>
        <taxon>fabids</taxon>
        <taxon>Fabales</taxon>
        <taxon>Fabaceae</taxon>
        <taxon>Papilionoideae</taxon>
        <taxon>50 kb inversion clade</taxon>
        <taxon>dalbergioids sensu lato</taxon>
        <taxon>Dalbergieae</taxon>
        <taxon>Pterocarpus clade</taxon>
        <taxon>Stylosanthes</taxon>
    </lineage>
</organism>
<accession>A0ABU6UJH1</accession>
<evidence type="ECO:0000313" key="2">
    <source>
        <dbReference type="Proteomes" id="UP001341840"/>
    </source>
</evidence>
<gene>
    <name evidence="1" type="ORF">PIB30_054057</name>
</gene>
<proteinExistence type="predicted"/>
<evidence type="ECO:0000313" key="1">
    <source>
        <dbReference type="EMBL" id="MED6160720.1"/>
    </source>
</evidence>
<name>A0ABU6UJH1_9FABA</name>
<reference evidence="1 2" key="1">
    <citation type="journal article" date="2023" name="Plants (Basel)">
        <title>Bridging the Gap: Combining Genomics and Transcriptomics Approaches to Understand Stylosanthes scabra, an Orphan Legume from the Brazilian Caatinga.</title>
        <authorList>
            <person name="Ferreira-Neto J.R.C."/>
            <person name="da Silva M.D."/>
            <person name="Binneck E."/>
            <person name="de Melo N.F."/>
            <person name="da Silva R.H."/>
            <person name="de Melo A.L.T.M."/>
            <person name="Pandolfi V."/>
            <person name="Bustamante F.O."/>
            <person name="Brasileiro-Vidal A.C."/>
            <person name="Benko-Iseppon A.M."/>
        </authorList>
    </citation>
    <scope>NUCLEOTIDE SEQUENCE [LARGE SCALE GENOMIC DNA]</scope>
    <source>
        <tissue evidence="1">Leaves</tissue>
    </source>
</reference>
<sequence length="245" mass="26480">MHFLYSSSILIYVLRGSREEPRSTATLPSSESADDVVEEGVVTHETGIGTAKHSNLTTTWHEAGGEHGPEGAAAGCCARLLRRWADAATPTRRAAMADQRRRRRRQPGEKLQRCHCTCAAPCPCVATGASASPQPSIEAVMASPRPSIATAPSPLLWRRLCSCAAGLAQPVQFLMPIQFVLLRVSGFGPASRSGDGKGRDRDKCEKRKCNSPDLLLARYCPLCGFHAPPHGFAFDETQVHQNASY</sequence>
<dbReference type="Proteomes" id="UP001341840">
    <property type="component" value="Unassembled WGS sequence"/>
</dbReference>
<comment type="caution">
    <text evidence="1">The sequence shown here is derived from an EMBL/GenBank/DDBJ whole genome shotgun (WGS) entry which is preliminary data.</text>
</comment>